<proteinExistence type="predicted"/>
<feature type="domain" description="Spermatogenesis-associated protein 20-like TRX" evidence="2">
    <location>
        <begin position="2"/>
        <end position="159"/>
    </location>
</feature>
<dbReference type="GO" id="GO:0005975">
    <property type="term" value="P:carbohydrate metabolic process"/>
    <property type="evidence" value="ECO:0007669"/>
    <property type="project" value="InterPro"/>
</dbReference>
<evidence type="ECO:0000313" key="4">
    <source>
        <dbReference type="Proteomes" id="UP000007812"/>
    </source>
</evidence>
<dbReference type="PANTHER" id="PTHR42899">
    <property type="entry name" value="SPERMATOGENESIS-ASSOCIATED PROTEIN 20"/>
    <property type="match status" value="1"/>
</dbReference>
<organism evidence="3 4">
    <name type="scientific">Metallosphaera cuprina (strain Ar-4)</name>
    <dbReference type="NCBI Taxonomy" id="1006006"/>
    <lineage>
        <taxon>Archaea</taxon>
        <taxon>Thermoproteota</taxon>
        <taxon>Thermoprotei</taxon>
        <taxon>Sulfolobales</taxon>
        <taxon>Sulfolobaceae</taxon>
        <taxon>Metallosphaera</taxon>
    </lineage>
</organism>
<dbReference type="Gene3D" id="3.40.30.10">
    <property type="entry name" value="Glutaredoxin"/>
    <property type="match status" value="1"/>
</dbReference>
<dbReference type="PIRSF" id="PIRSF006402">
    <property type="entry name" value="UCP006402_thioredoxin"/>
    <property type="match status" value="1"/>
</dbReference>
<dbReference type="InterPro" id="IPR036249">
    <property type="entry name" value="Thioredoxin-like_sf"/>
</dbReference>
<dbReference type="InterPro" id="IPR004879">
    <property type="entry name" value="Ssp411-like_TRX"/>
</dbReference>
<accession>F4G3J7</accession>
<dbReference type="GeneID" id="10493453"/>
<dbReference type="RefSeq" id="WP_013737865.1">
    <property type="nucleotide sequence ID" value="NC_015435.1"/>
</dbReference>
<dbReference type="HOGENOM" id="CLU_014051_4_1_2"/>
<feature type="coiled-coil region" evidence="1">
    <location>
        <begin position="358"/>
        <end position="392"/>
    </location>
</feature>
<keyword evidence="4" id="KW-1185">Reference proteome</keyword>
<dbReference type="STRING" id="1006006.Mcup_1262"/>
<evidence type="ECO:0000259" key="2">
    <source>
        <dbReference type="Pfam" id="PF03190"/>
    </source>
</evidence>
<name>F4G3J7_METCR</name>
<protein>
    <recommendedName>
        <fullName evidence="2">Spermatogenesis-associated protein 20-like TRX domain-containing protein</fullName>
    </recommendedName>
</protein>
<evidence type="ECO:0000313" key="3">
    <source>
        <dbReference type="EMBL" id="AEB95367.1"/>
    </source>
</evidence>
<dbReference type="Proteomes" id="UP000007812">
    <property type="component" value="Chromosome"/>
</dbReference>
<keyword evidence="1" id="KW-0175">Coiled coil</keyword>
<dbReference type="AlphaFoldDB" id="F4G3J7"/>
<evidence type="ECO:0000256" key="1">
    <source>
        <dbReference type="SAM" id="Coils"/>
    </source>
</evidence>
<dbReference type="SUPFAM" id="SSF48208">
    <property type="entry name" value="Six-hairpin glycosidases"/>
    <property type="match status" value="1"/>
</dbReference>
<dbReference type="KEGG" id="mcn:Mcup_1262"/>
<dbReference type="SUPFAM" id="SSF52833">
    <property type="entry name" value="Thioredoxin-like"/>
    <property type="match status" value="1"/>
</dbReference>
<dbReference type="OrthoDB" id="28016at2157"/>
<dbReference type="InterPro" id="IPR024705">
    <property type="entry name" value="Ssp411"/>
</dbReference>
<sequence length="647" mass="73424">MNKLANSSSAFLRESANQEIDWYPWSDEAFERARKEDKPVLVDVGAVWCHWCHVMDKETYSNPEIVNMINQHFVAIKVDRDEMPDLDRKLQRAVTSITGESGWPLTVFMTPNGEVFFGGTYFPPVDSYGRIGMARLLKEVARLWKEERDKIRESSLSITDYTPSSGNQVNFDTVEVTMSSIISSYDIEQGGLGNTMKFPHPTVDQLMLAYSFWTGDQVSSKLSTFTLKKMFHGGIFDQVGGGFHRYAIDREWNVPHFEKLLIDNAELIEDYHDNYLYTRDPIILEGLKLTVEYVLRDLWTKEGFASSMDADVDDIEGGYYIWKWDELVRASGEWKELVEKVFSLVGEQALEGGVVRVKQDLNDLSKRLSKDVKALLDELRLARKTLREYRDSTRKRPFRDDNLYTYPNTRMAYALLTSYPVTGYGVEEALQVVNKINRKITRRLNGGGEGLLEDYASALLASIKAYSLTGEMRYRNVATELGEELKGFMTNQGFVERRGSSEIANMDTPNESPNSLALKALISLSQIEEIEVPEQTVSSIIGDYVQGPPFYAGAIYSLGSLLNGIAHVVVVDSGDGKAENLHKEALLTYHPFKVVELVKEENRDVVRPIVRAMINQGEKSRAFICIKNSCSLPVYEPEKIKLLLKSR</sequence>
<dbReference type="EMBL" id="CP002656">
    <property type="protein sequence ID" value="AEB95367.1"/>
    <property type="molecule type" value="Genomic_DNA"/>
</dbReference>
<dbReference type="PANTHER" id="PTHR42899:SF1">
    <property type="entry name" value="SPERMATOGENESIS-ASSOCIATED PROTEIN 20"/>
    <property type="match status" value="1"/>
</dbReference>
<dbReference type="Pfam" id="PF03190">
    <property type="entry name" value="Thioredox_DsbH"/>
    <property type="match status" value="1"/>
</dbReference>
<reference evidence="3 4" key="1">
    <citation type="journal article" date="2011" name="J. Bacteriol.">
        <title>Complete genome sequence of Metallosphaera cuprina, a metal sulfide-oxidizing archaeon from a hot spring.</title>
        <authorList>
            <person name="Liu L.J."/>
            <person name="You X.Y."/>
            <person name="Zheng H."/>
            <person name="Wang S."/>
            <person name="Jiang C.Y."/>
            <person name="Liu S.J."/>
        </authorList>
    </citation>
    <scope>NUCLEOTIDE SEQUENCE [LARGE SCALE GENOMIC DNA]</scope>
    <source>
        <strain evidence="3 4">Ar-4</strain>
    </source>
</reference>
<dbReference type="PATRIC" id="fig|1006006.8.peg.1258"/>
<dbReference type="CDD" id="cd02955">
    <property type="entry name" value="SSP411"/>
    <property type="match status" value="1"/>
</dbReference>
<dbReference type="InterPro" id="IPR008928">
    <property type="entry name" value="6-hairpin_glycosidase_sf"/>
</dbReference>
<gene>
    <name evidence="3" type="ordered locus">Mcup_1262</name>
</gene>
<dbReference type="eggNOG" id="arCOG02007">
    <property type="taxonomic scope" value="Archaea"/>
</dbReference>